<name>A0A6J4P6Z0_9BURK</name>
<comment type="catalytic activity">
    <reaction evidence="1">
        <text>(2S,3S)-3-methyl-L-aspartate = mesaconate + NH4(+)</text>
        <dbReference type="Rhea" id="RHEA:12829"/>
        <dbReference type="ChEBI" id="CHEBI:28938"/>
        <dbReference type="ChEBI" id="CHEBI:36986"/>
        <dbReference type="ChEBI" id="CHEBI:58724"/>
        <dbReference type="EC" id="4.3.1.2"/>
    </reaction>
</comment>
<dbReference type="GO" id="GO:0046872">
    <property type="term" value="F:metal ion binding"/>
    <property type="evidence" value="ECO:0007669"/>
    <property type="project" value="UniProtKB-KW"/>
</dbReference>
<feature type="domain" description="Methylaspartate ammonia-lyase N-terminal" evidence="13">
    <location>
        <begin position="1"/>
        <end position="159"/>
    </location>
</feature>
<keyword evidence="9 15" id="KW-0456">Lyase</keyword>
<evidence type="ECO:0000313" key="15">
    <source>
        <dbReference type="EMBL" id="CAA9407778.1"/>
    </source>
</evidence>
<dbReference type="UniPathway" id="UPA00561">
    <property type="reaction ID" value="UER00618"/>
</dbReference>
<comment type="similarity">
    <text evidence="4">Belongs to the methylaspartate ammonia-lyase family.</text>
</comment>
<evidence type="ECO:0000256" key="9">
    <source>
        <dbReference type="ARBA" id="ARBA00023239"/>
    </source>
</evidence>
<protein>
    <recommendedName>
        <fullName evidence="6">methylaspartate ammonia-lyase</fullName>
        <ecNumber evidence="6">4.3.1.2</ecNumber>
    </recommendedName>
</protein>
<evidence type="ECO:0000259" key="13">
    <source>
        <dbReference type="Pfam" id="PF05034"/>
    </source>
</evidence>
<dbReference type="EMBL" id="CADCUX010000279">
    <property type="protein sequence ID" value="CAA9407778.1"/>
    <property type="molecule type" value="Genomic_DNA"/>
</dbReference>
<evidence type="ECO:0000256" key="4">
    <source>
        <dbReference type="ARBA" id="ARBA00009954"/>
    </source>
</evidence>
<evidence type="ECO:0000256" key="5">
    <source>
        <dbReference type="ARBA" id="ARBA00011738"/>
    </source>
</evidence>
<dbReference type="PANTHER" id="PTHR48073">
    <property type="entry name" value="O-SUCCINYLBENZOATE SYNTHASE-RELATED"/>
    <property type="match status" value="1"/>
</dbReference>
<dbReference type="InterPro" id="IPR022662">
    <property type="entry name" value="MeAsp_NH4-lyase_C"/>
</dbReference>
<evidence type="ECO:0000256" key="1">
    <source>
        <dbReference type="ARBA" id="ARBA00000789"/>
    </source>
</evidence>
<dbReference type="PANTHER" id="PTHR48073:SF2">
    <property type="entry name" value="O-SUCCINYLBENZOATE SYNTHASE"/>
    <property type="match status" value="1"/>
</dbReference>
<feature type="active site" description="Proton acceptor" evidence="10">
    <location>
        <position position="329"/>
    </location>
</feature>
<feature type="domain" description="Methylaspartate ammonia-lyase C-terminal" evidence="14">
    <location>
        <begin position="162"/>
        <end position="407"/>
    </location>
</feature>
<dbReference type="InterPro" id="IPR006395">
    <property type="entry name" value="Me_Asp_am_lyase"/>
</dbReference>
<accession>A0A6J4P6Z0</accession>
<dbReference type="SUPFAM" id="SSF54826">
    <property type="entry name" value="Enolase N-terminal domain-like"/>
    <property type="match status" value="1"/>
</dbReference>
<reference evidence="15" key="1">
    <citation type="submission" date="2020-02" db="EMBL/GenBank/DDBJ databases">
        <authorList>
            <person name="Meier V. D."/>
        </authorList>
    </citation>
    <scope>NUCLEOTIDE SEQUENCE</scope>
    <source>
        <strain evidence="15">AVDCRST_MAG51</strain>
    </source>
</reference>
<dbReference type="SFLD" id="SFLDS00001">
    <property type="entry name" value="Enolase"/>
    <property type="match status" value="1"/>
</dbReference>
<proteinExistence type="inferred from homology"/>
<keyword evidence="8 12" id="KW-0460">Magnesium</keyword>
<evidence type="ECO:0000256" key="3">
    <source>
        <dbReference type="ARBA" id="ARBA00004675"/>
    </source>
</evidence>
<dbReference type="AlphaFoldDB" id="A0A6J4P6Z0"/>
<keyword evidence="7 12" id="KW-0479">Metal-binding</keyword>
<comment type="subunit">
    <text evidence="5">Homodimer.</text>
</comment>
<dbReference type="Gene3D" id="3.20.20.120">
    <property type="entry name" value="Enolase-like C-terminal domain"/>
    <property type="match status" value="1"/>
</dbReference>
<evidence type="ECO:0000256" key="11">
    <source>
        <dbReference type="PIRSR" id="PIRSR017107-3"/>
    </source>
</evidence>
<dbReference type="EC" id="4.3.1.2" evidence="6"/>
<evidence type="ECO:0000256" key="2">
    <source>
        <dbReference type="ARBA" id="ARBA00001946"/>
    </source>
</evidence>
<dbReference type="SUPFAM" id="SSF51604">
    <property type="entry name" value="Enolase C-terminal domain-like"/>
    <property type="match status" value="1"/>
</dbReference>
<dbReference type="CDD" id="cd03314">
    <property type="entry name" value="MAL"/>
    <property type="match status" value="1"/>
</dbReference>
<sequence>MKIADVVFVAGLSGYFNKDLQAVKAGAKPNGTFLEGKPLTSGYTQIVQAGAIISVLLVLEDGSVAVGECADVIFSGLAGRDPLFIPREHLPTLESVVRPWLTGRDVGRFRANAEEVDRMEVAGKRLHTALRYGLTQALLNATAVAGRETGAEVIAREYGSQLQRQPVGILASCHRGDALQLDRVIMKRAAVLPHASFTLAKDLGREGEVLMEYAGAISRRIREVGAPDYKPRIHLDLYGTLGDLFGDDLEGLADYLVRLGEAAQPFDLLIESPVIARSRAEQIETFQRLKDLLRSRGSRVGLIADEWCNTLEDTRAFTQAKACDFVQIKTPDLGGINNSIDAVLFCKANGMGCCLGGTANETDISARVTAQIGLATGPDFLLSKPGIGADEGLMILTNEMLRTLALAGRRAATA</sequence>
<evidence type="ECO:0000256" key="12">
    <source>
        <dbReference type="PIRSR" id="PIRSR017107-4"/>
    </source>
</evidence>
<dbReference type="SFLD" id="SFLDG00151">
    <property type="entry name" value="methylaspartate_ammonia-lyase"/>
    <property type="match status" value="1"/>
</dbReference>
<evidence type="ECO:0000256" key="10">
    <source>
        <dbReference type="PIRSR" id="PIRSR017107-1"/>
    </source>
</evidence>
<feature type="binding site" evidence="12">
    <location>
        <position position="236"/>
    </location>
    <ligand>
        <name>Mg(2+)</name>
        <dbReference type="ChEBI" id="CHEBI:18420"/>
    </ligand>
</feature>
<dbReference type="InterPro" id="IPR022665">
    <property type="entry name" value="MeAsp_NH4-lyase_N"/>
</dbReference>
<dbReference type="InterPro" id="IPR036849">
    <property type="entry name" value="Enolase-like_C_sf"/>
</dbReference>
<dbReference type="Gene3D" id="3.30.390.10">
    <property type="entry name" value="Enolase-like, N-terminal domain"/>
    <property type="match status" value="1"/>
</dbReference>
<dbReference type="GO" id="GO:0050096">
    <property type="term" value="F:methylaspartate ammonia-lyase activity"/>
    <property type="evidence" value="ECO:0007669"/>
    <property type="project" value="UniProtKB-EC"/>
</dbReference>
<evidence type="ECO:0000256" key="8">
    <source>
        <dbReference type="ARBA" id="ARBA00022842"/>
    </source>
</evidence>
<dbReference type="GO" id="GO:0019553">
    <property type="term" value="P:L-glutamate catabolic process via L-citramalate"/>
    <property type="evidence" value="ECO:0007669"/>
    <property type="project" value="UniProtKB-UniPathway"/>
</dbReference>
<comment type="pathway">
    <text evidence="3">Amino-acid degradation; L-glutamate degradation via mesaconate pathway; acetate and pyruvate from L-glutamate: step 2/4.</text>
</comment>
<dbReference type="PIRSF" id="PIRSF017107">
    <property type="entry name" value="MAL"/>
    <property type="match status" value="1"/>
</dbReference>
<gene>
    <name evidence="15" type="ORF">AVDCRST_MAG51-1224</name>
</gene>
<dbReference type="Pfam" id="PF05034">
    <property type="entry name" value="MAAL_N"/>
    <property type="match status" value="1"/>
</dbReference>
<feature type="binding site" evidence="12">
    <location>
        <position position="305"/>
    </location>
    <ligand>
        <name>Mg(2+)</name>
        <dbReference type="ChEBI" id="CHEBI:18420"/>
    </ligand>
</feature>
<feature type="site" description="Transition state stabilizer" evidence="11">
    <location>
        <position position="194"/>
    </location>
</feature>
<dbReference type="NCBIfam" id="TIGR01502">
    <property type="entry name" value="B_methylAsp_ase"/>
    <property type="match status" value="1"/>
</dbReference>
<evidence type="ECO:0000259" key="14">
    <source>
        <dbReference type="Pfam" id="PF07476"/>
    </source>
</evidence>
<evidence type="ECO:0000256" key="7">
    <source>
        <dbReference type="ARBA" id="ARBA00022723"/>
    </source>
</evidence>
<comment type="cofactor">
    <cofactor evidence="2 12">
        <name>Mg(2+)</name>
        <dbReference type="ChEBI" id="CHEBI:18420"/>
    </cofactor>
</comment>
<feature type="binding site" evidence="12">
    <location>
        <position position="271"/>
    </location>
    <ligand>
        <name>Mg(2+)</name>
        <dbReference type="ChEBI" id="CHEBI:18420"/>
    </ligand>
</feature>
<organism evidence="15">
    <name type="scientific">uncultured Ramlibacter sp</name>
    <dbReference type="NCBI Taxonomy" id="260755"/>
    <lineage>
        <taxon>Bacteria</taxon>
        <taxon>Pseudomonadati</taxon>
        <taxon>Pseudomonadota</taxon>
        <taxon>Betaproteobacteria</taxon>
        <taxon>Burkholderiales</taxon>
        <taxon>Comamonadaceae</taxon>
        <taxon>Ramlibacter</taxon>
        <taxon>environmental samples</taxon>
    </lineage>
</organism>
<dbReference type="InterPro" id="IPR029017">
    <property type="entry name" value="Enolase-like_N"/>
</dbReference>
<dbReference type="SFLD" id="SFLDF00007">
    <property type="entry name" value="methylaspartate_ammonia-lyase"/>
    <property type="match status" value="1"/>
</dbReference>
<dbReference type="Pfam" id="PF07476">
    <property type="entry name" value="MAAL_C"/>
    <property type="match status" value="1"/>
</dbReference>
<evidence type="ECO:0000256" key="6">
    <source>
        <dbReference type="ARBA" id="ARBA00012993"/>
    </source>
</evidence>